<dbReference type="EMBL" id="DF157097">
    <property type="protein sequence ID" value="GAB65190.1"/>
    <property type="molecule type" value="Genomic_DNA"/>
</dbReference>
<organism evidence="1 2">
    <name type="scientific">Plasmodium cynomolgi (strain B)</name>
    <dbReference type="NCBI Taxonomy" id="1120755"/>
    <lineage>
        <taxon>Eukaryota</taxon>
        <taxon>Sar</taxon>
        <taxon>Alveolata</taxon>
        <taxon>Apicomplexa</taxon>
        <taxon>Aconoidasida</taxon>
        <taxon>Haemosporida</taxon>
        <taxon>Plasmodiidae</taxon>
        <taxon>Plasmodium</taxon>
        <taxon>Plasmodium (Plasmodium)</taxon>
    </lineage>
</organism>
<evidence type="ECO:0000313" key="1">
    <source>
        <dbReference type="EMBL" id="GAB65190.1"/>
    </source>
</evidence>
<dbReference type="OrthoDB" id="391560at2759"/>
<name>K6UT25_PLACD</name>
<evidence type="ECO:0000313" key="2">
    <source>
        <dbReference type="Proteomes" id="UP000006319"/>
    </source>
</evidence>
<dbReference type="RefSeq" id="XP_004221137.1">
    <property type="nucleotide sequence ID" value="XM_004221089.1"/>
</dbReference>
<keyword evidence="2" id="KW-1185">Reference proteome</keyword>
<protein>
    <submittedName>
        <fullName evidence="1">Uncharacterized protein</fullName>
    </submittedName>
</protein>
<dbReference type="OMA" id="FWRYYLA"/>
<dbReference type="VEuPathDB" id="PlasmoDB:PCYB_052080"/>
<dbReference type="AlphaFoldDB" id="K6UT25"/>
<gene>
    <name evidence="1" type="ORF">PCYB_052080</name>
</gene>
<dbReference type="eggNOG" id="ENOG502TMWZ">
    <property type="taxonomic scope" value="Eukaryota"/>
</dbReference>
<dbReference type="PhylomeDB" id="K6UT25"/>
<dbReference type="GeneID" id="14691579"/>
<reference evidence="1 2" key="1">
    <citation type="journal article" date="2012" name="Nat. Genet.">
        <title>Plasmodium cynomolgi genome sequences provide insight into Plasmodium vivax and the monkey malaria clade.</title>
        <authorList>
            <person name="Tachibana S."/>
            <person name="Sullivan S.A."/>
            <person name="Kawai S."/>
            <person name="Nakamura S."/>
            <person name="Kim H.R."/>
            <person name="Goto N."/>
            <person name="Arisue N."/>
            <person name="Palacpac N.M.Q."/>
            <person name="Honma H."/>
            <person name="Yagi M."/>
            <person name="Tougan T."/>
            <person name="Katakai Y."/>
            <person name="Kaneko O."/>
            <person name="Mita T."/>
            <person name="Kita K."/>
            <person name="Yasutomi Y."/>
            <person name="Sutton P.L."/>
            <person name="Shakhbatyan R."/>
            <person name="Horii T."/>
            <person name="Yasunaga T."/>
            <person name="Barnwell J.W."/>
            <person name="Escalante A.A."/>
            <person name="Carlton J.M."/>
            <person name="Tanabe K."/>
        </authorList>
    </citation>
    <scope>NUCLEOTIDE SEQUENCE [LARGE SCALE GENOMIC DNA]</scope>
    <source>
        <strain evidence="1 2">B</strain>
    </source>
</reference>
<sequence length="440" mass="51312">MKEVNINELRSAILNYADSVEDLVQRRKEHEVKVKAIFEEHCGGYPREDQMVRLCMGSCEEEILNGEVPTIKRYVQDRYANGNNYEIAKENERNFLHTTKLLKIITTCGIRVSSKVLLYYILEAVTQLRTYMQHHKGDIIKHDAVTKRENYLRINSYYYDREKVHVPFMSLYKSLSNVLYSVSENRVESTETYEHVKDELVQNYINIEDVVRKAPAFLNISVFFFLVNSYIYLGKTVKLKNLCTDVLNPYISAISEDEMNITSDDTFYLILALRLYFSSLSYNWDALNQLSSYNKQFVSSILSLCNHSDGLHTGEDPKYVYITEFLNRLDKSVEQKKVYLPPFGYSLTSLKNRTVYILDSAGQYYANETATLRSCVFWRYYLAAKDGFTLVRLCQKEDYADLFTESKRDEVLQASISKDYLYDCDELVRTPGQKHVESKG</sequence>
<dbReference type="Proteomes" id="UP000006319">
    <property type="component" value="Chromosome 5"/>
</dbReference>
<accession>K6UT25</accession>
<dbReference type="KEGG" id="pcy:PCYB_052080"/>
<proteinExistence type="predicted"/>